<proteinExistence type="predicted"/>
<gene>
    <name evidence="1" type="ORF">R69888_00484</name>
</gene>
<evidence type="ECO:0000313" key="1">
    <source>
        <dbReference type="EMBL" id="CAE6696304.1"/>
    </source>
</evidence>
<evidence type="ECO:0000313" key="2">
    <source>
        <dbReference type="Proteomes" id="UP000672526"/>
    </source>
</evidence>
<dbReference type="Proteomes" id="UP000672526">
    <property type="component" value="Unassembled WGS sequence"/>
</dbReference>
<dbReference type="EMBL" id="CAJNBK010000001">
    <property type="protein sequence ID" value="CAE6696304.1"/>
    <property type="molecule type" value="Genomic_DNA"/>
</dbReference>
<dbReference type="SUPFAM" id="SSF53756">
    <property type="entry name" value="UDP-Glycosyltransferase/glycogen phosphorylase"/>
    <property type="match status" value="1"/>
</dbReference>
<protein>
    <recommendedName>
        <fullName evidence="3">Glycosyltransferase</fullName>
    </recommendedName>
</protein>
<sequence>MPVYVYELVDRRGFNMFYAPACPFMDLLAPMNPRDANDHPRMAGDVAGTCREANDLGQPEPGGESLSVDVKLIIEGDIPTNHIIERVIREALGSKGTVEKYLLPYFTPDVLENGGAVILSRVGDPTAIPMLDWMATRRVPYLYYIDDNFWELAGNTKLAQYYQYPRVRKALARAVEGAKAVIVNSVLLGDYIRKRFPRANVVHLNAPFDFSLIERVAPHDKAPGEVRIGFAGNVSRAADFVEIFPAFDRLLAEYSHVSMVFFGYCPPELIGRERVTYVPTVNDYAEFIALKASSGLDIGLAPMTGSVSNLYKTNNKYREYGALKIAGIYTNTSPYKESVVDGKTGLLVEHGVDAWYGALKRLVVDAKLRGQIADAAYQDVRENYAQSVVARQWADLLFDFAARYSTSNPVEKPSRALTTSIRARRVLNLTLLRAQMVRKRLHAKVARRSRARSE</sequence>
<evidence type="ECO:0008006" key="3">
    <source>
        <dbReference type="Google" id="ProtNLM"/>
    </source>
</evidence>
<dbReference type="Gene3D" id="3.40.50.2000">
    <property type="entry name" value="Glycogen Phosphorylase B"/>
    <property type="match status" value="1"/>
</dbReference>
<keyword evidence="2" id="KW-1185">Reference proteome</keyword>
<organism evidence="1 2">
    <name type="scientific">Paraburkholderia haematera</name>
    <dbReference type="NCBI Taxonomy" id="2793077"/>
    <lineage>
        <taxon>Bacteria</taxon>
        <taxon>Pseudomonadati</taxon>
        <taxon>Pseudomonadota</taxon>
        <taxon>Betaproteobacteria</taxon>
        <taxon>Burkholderiales</taxon>
        <taxon>Burkholderiaceae</taxon>
        <taxon>Paraburkholderia</taxon>
    </lineage>
</organism>
<comment type="caution">
    <text evidence="1">The sequence shown here is derived from an EMBL/GenBank/DDBJ whole genome shotgun (WGS) entry which is preliminary data.</text>
</comment>
<reference evidence="1 2" key="1">
    <citation type="submission" date="2021-02" db="EMBL/GenBank/DDBJ databases">
        <authorList>
            <person name="Vanwijnsberghe S."/>
        </authorList>
    </citation>
    <scope>NUCLEOTIDE SEQUENCE [LARGE SCALE GENOMIC DNA]</scope>
    <source>
        <strain evidence="1 2">LMG 31837</strain>
    </source>
</reference>
<accession>A0ABN7KJD3</accession>
<name>A0ABN7KJD3_9BURK</name>